<name>A0A7X9FTZ5_9DELT</name>
<proteinExistence type="predicted"/>
<dbReference type="EMBL" id="JAAZON010000634">
    <property type="protein sequence ID" value="NMC64268.1"/>
    <property type="molecule type" value="Genomic_DNA"/>
</dbReference>
<reference evidence="1 2" key="1">
    <citation type="journal article" date="2020" name="Biotechnol. Biofuels">
        <title>New insights from the biogas microbiome by comprehensive genome-resolved metagenomics of nearly 1600 species originating from multiple anaerobic digesters.</title>
        <authorList>
            <person name="Campanaro S."/>
            <person name="Treu L."/>
            <person name="Rodriguez-R L.M."/>
            <person name="Kovalovszki A."/>
            <person name="Ziels R.M."/>
            <person name="Maus I."/>
            <person name="Zhu X."/>
            <person name="Kougias P.G."/>
            <person name="Basile A."/>
            <person name="Luo G."/>
            <person name="Schluter A."/>
            <person name="Konstantinidis K.T."/>
            <person name="Angelidaki I."/>
        </authorList>
    </citation>
    <scope>NUCLEOTIDE SEQUENCE [LARGE SCALE GENOMIC DNA]</scope>
    <source>
        <strain evidence="1">AS27yjCOA_65</strain>
    </source>
</reference>
<accession>A0A7X9FTZ5</accession>
<gene>
    <name evidence="1" type="ORF">GYA55_13980</name>
</gene>
<evidence type="ECO:0000313" key="2">
    <source>
        <dbReference type="Proteomes" id="UP000524246"/>
    </source>
</evidence>
<dbReference type="AlphaFoldDB" id="A0A7X9FTZ5"/>
<dbReference type="Proteomes" id="UP000524246">
    <property type="component" value="Unassembled WGS sequence"/>
</dbReference>
<evidence type="ECO:0000313" key="1">
    <source>
        <dbReference type="EMBL" id="NMC64268.1"/>
    </source>
</evidence>
<organism evidence="1 2">
    <name type="scientific">SAR324 cluster bacterium</name>
    <dbReference type="NCBI Taxonomy" id="2024889"/>
    <lineage>
        <taxon>Bacteria</taxon>
        <taxon>Deltaproteobacteria</taxon>
        <taxon>SAR324 cluster</taxon>
    </lineage>
</organism>
<protein>
    <submittedName>
        <fullName evidence="1">Uncharacterized protein</fullName>
    </submittedName>
</protein>
<comment type="caution">
    <text evidence="1">The sequence shown here is derived from an EMBL/GenBank/DDBJ whole genome shotgun (WGS) entry which is preliminary data.</text>
</comment>
<sequence length="56" mass="6119">MLSVVGFENGIPRQEIDPDSDNAITGVLVVNPANKVCFQIKGIGPLRDHEYHRGSN</sequence>